<dbReference type="KEGG" id="oac:Oscil6304_5482"/>
<dbReference type="PANTHER" id="PTHR12922:SF7">
    <property type="entry name" value="UBIQUINONE BIOSYNTHESIS PROTEIN COQ4 HOMOLOG, MITOCHONDRIAL"/>
    <property type="match status" value="1"/>
</dbReference>
<protein>
    <submittedName>
        <fullName evidence="1">Uncharacterized protein involved in ubiquinone biosynthesis</fullName>
    </submittedName>
</protein>
<dbReference type="AlphaFoldDB" id="K9TQ45"/>
<evidence type="ECO:0000313" key="2">
    <source>
        <dbReference type="Proteomes" id="UP000010367"/>
    </source>
</evidence>
<sequence>MQPFNLATTNASVNIHGQKQTQNPILRGVKSVGSKLLIVKSFISMLFGNYSLDTVGELTYGLLETPAYDLVADYLNQDPACATLIRDRYIPPAHDLDTLLTLPHDSLGYIYAAHIKKTGFDPNLHAGMTAKSDAEYVELRLSQTHDLWHVVTGFDTDEIGELGLQAFHLPQFPYPLATLLVANSLISTTLKQPEMLPQLLAAIGQGFQMGKTVKPLFAQKWEEGWEKPLRQWQAELNIQPLANATMNH</sequence>
<dbReference type="Pfam" id="PF05019">
    <property type="entry name" value="Coq4"/>
    <property type="match status" value="1"/>
</dbReference>
<dbReference type="OrthoDB" id="5720816at2"/>
<dbReference type="InParanoid" id="K9TQ45"/>
<dbReference type="PANTHER" id="PTHR12922">
    <property type="entry name" value="UBIQUINONE BIOSYNTHESIS PROTEIN"/>
    <property type="match status" value="1"/>
</dbReference>
<dbReference type="InterPro" id="IPR007715">
    <property type="entry name" value="Coq4"/>
</dbReference>
<dbReference type="Proteomes" id="UP000010367">
    <property type="component" value="Chromosome"/>
</dbReference>
<dbReference type="PATRIC" id="fig|56110.3.peg.6722"/>
<dbReference type="RefSeq" id="WP_015151578.1">
    <property type="nucleotide sequence ID" value="NC_019693.1"/>
</dbReference>
<reference evidence="1 2" key="1">
    <citation type="submission" date="2012-06" db="EMBL/GenBank/DDBJ databases">
        <title>Finished chromosome of genome of Oscillatoria acuminata PCC 6304.</title>
        <authorList>
            <consortium name="US DOE Joint Genome Institute"/>
            <person name="Gugger M."/>
            <person name="Coursin T."/>
            <person name="Rippka R."/>
            <person name="Tandeau De Marsac N."/>
            <person name="Huntemann M."/>
            <person name="Wei C.-L."/>
            <person name="Han J."/>
            <person name="Detter J.C."/>
            <person name="Han C."/>
            <person name="Tapia R."/>
            <person name="Davenport K."/>
            <person name="Daligault H."/>
            <person name="Erkkila T."/>
            <person name="Gu W."/>
            <person name="Munk A.C.C."/>
            <person name="Teshima H."/>
            <person name="Xu Y."/>
            <person name="Chain P."/>
            <person name="Chen A."/>
            <person name="Krypides N."/>
            <person name="Mavromatis K."/>
            <person name="Markowitz V."/>
            <person name="Szeto E."/>
            <person name="Ivanova N."/>
            <person name="Mikhailova N."/>
            <person name="Ovchinnikova G."/>
            <person name="Pagani I."/>
            <person name="Pati A."/>
            <person name="Goodwin L."/>
            <person name="Peters L."/>
            <person name="Pitluck S."/>
            <person name="Woyke T."/>
            <person name="Kerfeld C."/>
        </authorList>
    </citation>
    <scope>NUCLEOTIDE SEQUENCE [LARGE SCALE GENOMIC DNA]</scope>
    <source>
        <strain evidence="1 2">PCC 6304</strain>
    </source>
</reference>
<name>K9TQ45_9CYAN</name>
<dbReference type="GO" id="GO:0006744">
    <property type="term" value="P:ubiquinone biosynthetic process"/>
    <property type="evidence" value="ECO:0007669"/>
    <property type="project" value="InterPro"/>
</dbReference>
<dbReference type="HOGENOM" id="CLU_083028_0_0_3"/>
<evidence type="ECO:0000313" key="1">
    <source>
        <dbReference type="EMBL" id="AFY84967.1"/>
    </source>
</evidence>
<keyword evidence="2" id="KW-1185">Reference proteome</keyword>
<dbReference type="eggNOG" id="COG5031">
    <property type="taxonomic scope" value="Bacteria"/>
</dbReference>
<organism evidence="1 2">
    <name type="scientific">Oscillatoria acuminata PCC 6304</name>
    <dbReference type="NCBI Taxonomy" id="56110"/>
    <lineage>
        <taxon>Bacteria</taxon>
        <taxon>Bacillati</taxon>
        <taxon>Cyanobacteriota</taxon>
        <taxon>Cyanophyceae</taxon>
        <taxon>Oscillatoriophycideae</taxon>
        <taxon>Oscillatoriales</taxon>
        <taxon>Oscillatoriaceae</taxon>
        <taxon>Oscillatoria</taxon>
    </lineage>
</organism>
<proteinExistence type="predicted"/>
<keyword evidence="1" id="KW-0830">Ubiquinone</keyword>
<accession>K9TQ45</accession>
<dbReference type="EMBL" id="CP003607">
    <property type="protein sequence ID" value="AFY84967.1"/>
    <property type="molecule type" value="Genomic_DNA"/>
</dbReference>
<dbReference type="STRING" id="56110.Oscil6304_5482"/>
<gene>
    <name evidence="1" type="ORF">Oscil6304_5482</name>
</gene>